<dbReference type="OrthoDB" id="7866618at2"/>
<reference evidence="1 2" key="1">
    <citation type="submission" date="2016-10" db="EMBL/GenBank/DDBJ databases">
        <authorList>
            <person name="de Groot N.N."/>
        </authorList>
    </citation>
    <scope>NUCLEOTIDE SEQUENCE [LARGE SCALE GENOMIC DNA]</scope>
    <source>
        <strain evidence="1 2">DSM 29316</strain>
    </source>
</reference>
<protein>
    <submittedName>
        <fullName evidence="1">Uncharacterized membrane protein YebE, DUF533 family</fullName>
    </submittedName>
</protein>
<dbReference type="EMBL" id="FOJU01000001">
    <property type="protein sequence ID" value="SFA76764.1"/>
    <property type="molecule type" value="Genomic_DNA"/>
</dbReference>
<accession>A0A1I0VK42</accession>
<evidence type="ECO:0000313" key="1">
    <source>
        <dbReference type="EMBL" id="SFA76764.1"/>
    </source>
</evidence>
<gene>
    <name evidence="1" type="ORF">SAMN05421688_0721</name>
</gene>
<dbReference type="SUPFAM" id="SSF158682">
    <property type="entry name" value="TerB-like"/>
    <property type="match status" value="1"/>
</dbReference>
<dbReference type="RefSeq" id="WP_092060637.1">
    <property type="nucleotide sequence ID" value="NZ_FOJU01000001.1"/>
</dbReference>
<sequence length="232" mass="23784">MGLLGTLTKVAVGYATAKGVDRLSSGGGLQDIMKQLQTSFGAKDAGANTGAFPGFSAGNNPFGGSLQDMATKMMSSGGGGTGLAGMLAAFGGLAASGQSGMQDMLKSTGNERANDEMEMQAGLMLRAMIQATKADGKIDEAEQKRILEMVGDDAEESDITFLRTQLAAPVDVDSLAGDTPPAQAAQVYSASLLAINVDTDAERAYLRDLGRALSLDPATVTALHMQMSAPQP</sequence>
<dbReference type="Pfam" id="PF04391">
    <property type="entry name" value="DUF533"/>
    <property type="match status" value="1"/>
</dbReference>
<dbReference type="STRING" id="871651.SAMN05421688_0721"/>
<organism evidence="1 2">
    <name type="scientific">Poseidonocella pacifica</name>
    <dbReference type="NCBI Taxonomy" id="871651"/>
    <lineage>
        <taxon>Bacteria</taxon>
        <taxon>Pseudomonadati</taxon>
        <taxon>Pseudomonadota</taxon>
        <taxon>Alphaproteobacteria</taxon>
        <taxon>Rhodobacterales</taxon>
        <taxon>Roseobacteraceae</taxon>
        <taxon>Poseidonocella</taxon>
    </lineage>
</organism>
<evidence type="ECO:0000313" key="2">
    <source>
        <dbReference type="Proteomes" id="UP000198796"/>
    </source>
</evidence>
<dbReference type="InterPro" id="IPR007486">
    <property type="entry name" value="YebE"/>
</dbReference>
<dbReference type="AlphaFoldDB" id="A0A1I0VK42"/>
<keyword evidence="2" id="KW-1185">Reference proteome</keyword>
<proteinExistence type="predicted"/>
<dbReference type="CDD" id="cd07178">
    <property type="entry name" value="terB_like_YebE"/>
    <property type="match status" value="1"/>
</dbReference>
<dbReference type="InterPro" id="IPR029024">
    <property type="entry name" value="TerB-like"/>
</dbReference>
<name>A0A1I0VK42_9RHOB</name>
<dbReference type="Proteomes" id="UP000198796">
    <property type="component" value="Unassembled WGS sequence"/>
</dbReference>